<dbReference type="InParanoid" id="A0A0C2W461"/>
<evidence type="ECO:0000313" key="3">
    <source>
        <dbReference type="Proteomes" id="UP000054549"/>
    </source>
</evidence>
<evidence type="ECO:0000256" key="1">
    <source>
        <dbReference type="SAM" id="MobiDB-lite"/>
    </source>
</evidence>
<dbReference type="Proteomes" id="UP000054549">
    <property type="component" value="Unassembled WGS sequence"/>
</dbReference>
<feature type="compositionally biased region" description="Basic residues" evidence="1">
    <location>
        <begin position="11"/>
        <end position="21"/>
    </location>
</feature>
<keyword evidence="3" id="KW-1185">Reference proteome</keyword>
<name>A0A0C2W461_AMAMK</name>
<accession>A0A0C2W461</accession>
<feature type="region of interest" description="Disordered" evidence="1">
    <location>
        <begin position="122"/>
        <end position="161"/>
    </location>
</feature>
<feature type="region of interest" description="Disordered" evidence="1">
    <location>
        <begin position="1"/>
        <end position="54"/>
    </location>
</feature>
<protein>
    <submittedName>
        <fullName evidence="2">Uncharacterized protein</fullName>
    </submittedName>
</protein>
<dbReference type="HOGENOM" id="CLU_888444_0_0_1"/>
<dbReference type="AlphaFoldDB" id="A0A0C2W461"/>
<organism evidence="2 3">
    <name type="scientific">Amanita muscaria (strain Koide BX008)</name>
    <dbReference type="NCBI Taxonomy" id="946122"/>
    <lineage>
        <taxon>Eukaryota</taxon>
        <taxon>Fungi</taxon>
        <taxon>Dikarya</taxon>
        <taxon>Basidiomycota</taxon>
        <taxon>Agaricomycotina</taxon>
        <taxon>Agaricomycetes</taxon>
        <taxon>Agaricomycetidae</taxon>
        <taxon>Agaricales</taxon>
        <taxon>Pluteineae</taxon>
        <taxon>Amanitaceae</taxon>
        <taxon>Amanita</taxon>
    </lineage>
</organism>
<feature type="compositionally biased region" description="Acidic residues" evidence="1">
    <location>
        <begin position="124"/>
        <end position="136"/>
    </location>
</feature>
<sequence>MHVENPWAVKPQKKPGAKRSAKQVLLGVLPKRSRKRSRNVQEPTPDVADDRTEDTIEPAQVFAEPLEAIAAPAEDTTTTICEPFDALSDAGHALPSVKRSNRIAAQVSRAYQLRWGSSRGELTREEDDYDSNDDSDERGVQGMDIDFSDGEDEDEDEDEDDWRKCMSAAPGQEGIPLWDLLGEGFLAAASELDGTILDEDDKALLRAYAYKVDEKLTDKAYNKLPYVFPSASCETLKRTEARVQYLSGFQPIRYDRCINTCICYTGPVAIQKANLKHISHTSLLSLDFAPWLQTPRVHPRCDIEGTTSMIHLT</sequence>
<evidence type="ECO:0000313" key="2">
    <source>
        <dbReference type="EMBL" id="KIL55902.1"/>
    </source>
</evidence>
<dbReference type="EMBL" id="KN818462">
    <property type="protein sequence ID" value="KIL55902.1"/>
    <property type="molecule type" value="Genomic_DNA"/>
</dbReference>
<gene>
    <name evidence="2" type="ORF">M378DRAFT_182110</name>
</gene>
<feature type="compositionally biased region" description="Acidic residues" evidence="1">
    <location>
        <begin position="146"/>
        <end position="160"/>
    </location>
</feature>
<dbReference type="OrthoDB" id="3257409at2759"/>
<reference evidence="2 3" key="1">
    <citation type="submission" date="2014-04" db="EMBL/GenBank/DDBJ databases">
        <title>Evolutionary Origins and Diversification of the Mycorrhizal Mutualists.</title>
        <authorList>
            <consortium name="DOE Joint Genome Institute"/>
            <consortium name="Mycorrhizal Genomics Consortium"/>
            <person name="Kohler A."/>
            <person name="Kuo A."/>
            <person name="Nagy L.G."/>
            <person name="Floudas D."/>
            <person name="Copeland A."/>
            <person name="Barry K.W."/>
            <person name="Cichocki N."/>
            <person name="Veneault-Fourrey C."/>
            <person name="LaButti K."/>
            <person name="Lindquist E.A."/>
            <person name="Lipzen A."/>
            <person name="Lundell T."/>
            <person name="Morin E."/>
            <person name="Murat C."/>
            <person name="Riley R."/>
            <person name="Ohm R."/>
            <person name="Sun H."/>
            <person name="Tunlid A."/>
            <person name="Henrissat B."/>
            <person name="Grigoriev I.V."/>
            <person name="Hibbett D.S."/>
            <person name="Martin F."/>
        </authorList>
    </citation>
    <scope>NUCLEOTIDE SEQUENCE [LARGE SCALE GENOMIC DNA]</scope>
    <source>
        <strain evidence="2 3">Koide BX008</strain>
    </source>
</reference>
<proteinExistence type="predicted"/>